<organism evidence="1">
    <name type="scientific">uncultured Poseidoniia archaeon</name>
    <dbReference type="NCBI Taxonomy" id="1697135"/>
    <lineage>
        <taxon>Archaea</taxon>
        <taxon>Methanobacteriati</taxon>
        <taxon>Thermoplasmatota</taxon>
        <taxon>Candidatus Poseidoniia</taxon>
        <taxon>environmental samples</taxon>
    </lineage>
</organism>
<accession>A0A1B1TBH0</accession>
<reference evidence="1" key="2">
    <citation type="journal article" date="2015" name="ISME J.">
        <title>A new class of marine Euryarchaeota group II from the Mediterranean deep chlorophyll maximum.</title>
        <authorList>
            <person name="Martin-Cuadrado A.B."/>
            <person name="Garcia-Heredia I."/>
            <person name="Molto A.G."/>
            <person name="Lopez-Ubeda R."/>
            <person name="Kimes N."/>
            <person name="Lopez-Garcia P."/>
            <person name="Moreira D."/>
            <person name="Rodriguez-Valera F."/>
        </authorList>
    </citation>
    <scope>NUCLEOTIDE SEQUENCE</scope>
</reference>
<protein>
    <submittedName>
        <fullName evidence="1">Uncharacterized protein</fullName>
    </submittedName>
</protein>
<dbReference type="AlphaFoldDB" id="A0A1B1TBH0"/>
<reference evidence="1" key="1">
    <citation type="submission" date="2014-11" db="EMBL/GenBank/DDBJ databases">
        <authorList>
            <person name="Zhu J."/>
            <person name="Qi W."/>
            <person name="Song R."/>
        </authorList>
    </citation>
    <scope>NUCLEOTIDE SEQUENCE</scope>
</reference>
<proteinExistence type="predicted"/>
<evidence type="ECO:0000313" key="1">
    <source>
        <dbReference type="EMBL" id="ANV79613.1"/>
    </source>
</evidence>
<sequence length="223" mass="24551">MENGLNNMSVSEIRMVAFGDPKRNDNAFTISSYSNSYGAQTRFITCGDKESFSKFDHGSIDWRGSTNGIHWLINSAETILSGDSPKSAVGAGMTFGELEGAKMVMIVDVPQNLEDISKSWGFVISRIRQIHVLFFTPRALDAISELEQIPVENLLKEIRNRGLVPHVCTYLSDEKKAIVEHSMGSVSVTTKNSLQPLEWLARYICNLPFSGTGDLGVKNACLG</sequence>
<name>A0A1B1TBH0_9ARCH</name>
<dbReference type="EMBL" id="KP211843">
    <property type="protein sequence ID" value="ANV79613.1"/>
    <property type="molecule type" value="Genomic_DNA"/>
</dbReference>